<dbReference type="PANTHER" id="PTHR12697:SF5">
    <property type="entry name" value="DEOXYHYPUSINE HYDROXYLASE"/>
    <property type="match status" value="1"/>
</dbReference>
<keyword evidence="5 9" id="KW-0560">Oxidoreductase</keyword>
<dbReference type="SMART" id="SM00567">
    <property type="entry name" value="EZ_HEAT"/>
    <property type="match status" value="6"/>
</dbReference>
<feature type="binding site" evidence="9">
    <location>
        <position position="64"/>
    </location>
    <ligand>
        <name>Fe cation</name>
        <dbReference type="ChEBI" id="CHEBI:24875"/>
        <label>1</label>
    </ligand>
</feature>
<dbReference type="HAMAP" id="MF_03101">
    <property type="entry name" value="Deoxyhypusine_hydroxylase"/>
    <property type="match status" value="1"/>
</dbReference>
<comment type="cofactor">
    <cofactor evidence="9">
        <name>Fe(2+)</name>
        <dbReference type="ChEBI" id="CHEBI:29033"/>
    </cofactor>
    <text evidence="9">Binds 2 Fe(2+) ions per subunit.</text>
</comment>
<keyword evidence="3 9" id="KW-0479">Metal-binding</keyword>
<keyword evidence="11" id="KW-1185">Reference proteome</keyword>
<dbReference type="Gene3D" id="1.25.10.10">
    <property type="entry name" value="Leucine-rich Repeat Variant"/>
    <property type="match status" value="2"/>
</dbReference>
<evidence type="ECO:0000256" key="7">
    <source>
        <dbReference type="ARBA" id="ARBA00023033"/>
    </source>
</evidence>
<keyword evidence="7 9" id="KW-0503">Monooxygenase</keyword>
<dbReference type="SUPFAM" id="SSF48371">
    <property type="entry name" value="ARM repeat"/>
    <property type="match status" value="1"/>
</dbReference>
<dbReference type="Proteomes" id="UP000198406">
    <property type="component" value="Unassembled WGS sequence"/>
</dbReference>
<comment type="pathway">
    <text evidence="2 9">Protein modification; eIF5A hypusination.</text>
</comment>
<evidence type="ECO:0000313" key="11">
    <source>
        <dbReference type="Proteomes" id="UP000198406"/>
    </source>
</evidence>
<feature type="binding site" evidence="9">
    <location>
        <position position="230"/>
    </location>
    <ligand>
        <name>Fe cation</name>
        <dbReference type="ChEBI" id="CHEBI:24875"/>
        <label>2</label>
    </ligand>
</feature>
<dbReference type="GO" id="GO:0046872">
    <property type="term" value="F:metal ion binding"/>
    <property type="evidence" value="ECO:0007669"/>
    <property type="project" value="UniProtKB-KW"/>
</dbReference>
<sequence length="348" mass="38976">MWEIPSFSDLEKSLENPQNPIGMRMRAAYFLRQLHANEMELQNDVVRVLAKGLHETQHGSLMRHEFAYVMGQLRDERCCDCLEEILQDANDCVMVRHEAAEALGAIGAARSEPILKSVGESNPDLPELSDTCQLALNIMEWRAAGEDPENVPAVCACMLNPYSTVDPAPPHPAHQSKSFQELGDILYDAALPLFERYRAMFSLRNRGGEASVLQLCRALTQDTSSPLLRHEVAYVLGQMQHPASVEALEETLKRRDEHVMVRHESAEALGAIDGRWEEVERILQRFANDESDIDAVRESCLVALDAADYWGRGEKVETGDEEGRISFAQHKADDGKILANHFNIAQVS</sequence>
<dbReference type="InterPro" id="IPR016024">
    <property type="entry name" value="ARM-type_fold"/>
</dbReference>
<dbReference type="GO" id="GO:0019135">
    <property type="term" value="F:deoxyhypusine monooxygenase activity"/>
    <property type="evidence" value="ECO:0007669"/>
    <property type="project" value="UniProtKB-UniRule"/>
</dbReference>
<evidence type="ECO:0000256" key="8">
    <source>
        <dbReference type="ARBA" id="ARBA00023256"/>
    </source>
</evidence>
<dbReference type="InterPro" id="IPR027517">
    <property type="entry name" value="Deoxyhypusine_hydroxylase"/>
</dbReference>
<protein>
    <recommendedName>
        <fullName evidence="9">Deoxyhypusine hydroxylase</fullName>
        <shortName evidence="9">DOHH</shortName>
        <ecNumber evidence="9">1.14.99.29</ecNumber>
    </recommendedName>
    <alternativeName>
        <fullName evidence="9">Deoxyhypusine dioxygenase</fullName>
    </alternativeName>
    <alternativeName>
        <fullName evidence="9">Deoxyhypusine monooxygenase</fullName>
    </alternativeName>
</protein>
<comment type="function">
    <text evidence="9">Catalyzes the hydroxylation of the N(6)-(4-aminobutyl)-L-lysine intermediate to form hypusine, an essential post-translational modification only found in mature eIF-5A factor.</text>
</comment>
<feature type="binding site" evidence="9">
    <location>
        <position position="231"/>
    </location>
    <ligand>
        <name>Fe cation</name>
        <dbReference type="ChEBI" id="CHEBI:24875"/>
        <label>2</label>
    </ligand>
</feature>
<keyword evidence="6 9" id="KW-0408">Iron</keyword>
<feature type="binding site" evidence="9">
    <location>
        <position position="98"/>
    </location>
    <ligand>
        <name>Fe cation</name>
        <dbReference type="ChEBI" id="CHEBI:24875"/>
        <label>1</label>
    </ligand>
</feature>
<evidence type="ECO:0000256" key="9">
    <source>
        <dbReference type="HAMAP-Rule" id="MF_03101"/>
    </source>
</evidence>
<feature type="binding site" evidence="9">
    <location>
        <position position="65"/>
    </location>
    <ligand>
        <name>Fe cation</name>
        <dbReference type="ChEBI" id="CHEBI:24875"/>
        <label>1</label>
    </ligand>
</feature>
<dbReference type="EC" id="1.14.99.29" evidence="9"/>
<dbReference type="Pfam" id="PF13646">
    <property type="entry name" value="HEAT_2"/>
    <property type="match status" value="2"/>
</dbReference>
<dbReference type="UniPathway" id="UPA00354"/>
<dbReference type="OrthoDB" id="421002at2759"/>
<dbReference type="EMBL" id="BDSP01000207">
    <property type="protein sequence ID" value="GAX24244.1"/>
    <property type="molecule type" value="Genomic_DNA"/>
</dbReference>
<comment type="similarity">
    <text evidence="9">Belongs to the deoxyhypusine hydroxylase family.</text>
</comment>
<evidence type="ECO:0000256" key="6">
    <source>
        <dbReference type="ARBA" id="ARBA00023004"/>
    </source>
</evidence>
<feature type="binding site" evidence="9">
    <location>
        <position position="264"/>
    </location>
    <ligand>
        <name>Fe cation</name>
        <dbReference type="ChEBI" id="CHEBI:24875"/>
        <label>2</label>
    </ligand>
</feature>
<dbReference type="PANTHER" id="PTHR12697">
    <property type="entry name" value="PBS LYASE HEAT-LIKE PROTEIN"/>
    <property type="match status" value="1"/>
</dbReference>
<accession>A0A1Z5KD65</accession>
<feature type="binding site" evidence="9">
    <location>
        <position position="97"/>
    </location>
    <ligand>
        <name>Fe cation</name>
        <dbReference type="ChEBI" id="CHEBI:24875"/>
        <label>1</label>
    </ligand>
</feature>
<evidence type="ECO:0000256" key="5">
    <source>
        <dbReference type="ARBA" id="ARBA00023002"/>
    </source>
</evidence>
<evidence type="ECO:0000256" key="4">
    <source>
        <dbReference type="ARBA" id="ARBA00022737"/>
    </source>
</evidence>
<keyword evidence="4" id="KW-0677">Repeat</keyword>
<dbReference type="InParanoid" id="A0A1Z5KD65"/>
<evidence type="ECO:0000256" key="3">
    <source>
        <dbReference type="ARBA" id="ARBA00022723"/>
    </source>
</evidence>
<dbReference type="InterPro" id="IPR004155">
    <property type="entry name" value="PBS_lyase_HEAT"/>
</dbReference>
<evidence type="ECO:0000256" key="2">
    <source>
        <dbReference type="ARBA" id="ARBA00005041"/>
    </source>
</evidence>
<proteinExistence type="inferred from homology"/>
<keyword evidence="8 9" id="KW-0386">Hypusine biosynthesis</keyword>
<dbReference type="AlphaFoldDB" id="A0A1Z5KD65"/>
<evidence type="ECO:0000256" key="1">
    <source>
        <dbReference type="ARBA" id="ARBA00000068"/>
    </source>
</evidence>
<dbReference type="InterPro" id="IPR011989">
    <property type="entry name" value="ARM-like"/>
</dbReference>
<comment type="catalytic activity">
    <reaction evidence="1 9">
        <text>[eIF5A protein]-deoxyhypusine + AH2 + O2 = [eIF5A protein]-hypusine + A + H2O</text>
        <dbReference type="Rhea" id="RHEA:14101"/>
        <dbReference type="Rhea" id="RHEA-COMP:10144"/>
        <dbReference type="Rhea" id="RHEA-COMP:12592"/>
        <dbReference type="ChEBI" id="CHEBI:13193"/>
        <dbReference type="ChEBI" id="CHEBI:15377"/>
        <dbReference type="ChEBI" id="CHEBI:15379"/>
        <dbReference type="ChEBI" id="CHEBI:17499"/>
        <dbReference type="ChEBI" id="CHEBI:82657"/>
        <dbReference type="ChEBI" id="CHEBI:91175"/>
        <dbReference type="EC" id="1.14.99.29"/>
    </reaction>
</comment>
<reference evidence="10 11" key="1">
    <citation type="journal article" date="2015" name="Plant Cell">
        <title>Oil accumulation by the oleaginous diatom Fistulifera solaris as revealed by the genome and transcriptome.</title>
        <authorList>
            <person name="Tanaka T."/>
            <person name="Maeda Y."/>
            <person name="Veluchamy A."/>
            <person name="Tanaka M."/>
            <person name="Abida H."/>
            <person name="Marechal E."/>
            <person name="Bowler C."/>
            <person name="Muto M."/>
            <person name="Sunaga Y."/>
            <person name="Tanaka M."/>
            <person name="Yoshino T."/>
            <person name="Taniguchi T."/>
            <person name="Fukuda Y."/>
            <person name="Nemoto M."/>
            <person name="Matsumoto M."/>
            <person name="Wong P.S."/>
            <person name="Aburatani S."/>
            <person name="Fujibuchi W."/>
        </authorList>
    </citation>
    <scope>NUCLEOTIDE SEQUENCE [LARGE SCALE GENOMIC DNA]</scope>
    <source>
        <strain evidence="10 11">JPCC DA0580</strain>
    </source>
</reference>
<comment type="caution">
    <text evidence="10">The sequence shown here is derived from an EMBL/GenBank/DDBJ whole genome shotgun (WGS) entry which is preliminary data.</text>
</comment>
<feature type="binding site" evidence="9">
    <location>
        <position position="263"/>
    </location>
    <ligand>
        <name>Fe cation</name>
        <dbReference type="ChEBI" id="CHEBI:24875"/>
        <label>2</label>
    </ligand>
</feature>
<organism evidence="10 11">
    <name type="scientific">Fistulifera solaris</name>
    <name type="common">Oleaginous diatom</name>
    <dbReference type="NCBI Taxonomy" id="1519565"/>
    <lineage>
        <taxon>Eukaryota</taxon>
        <taxon>Sar</taxon>
        <taxon>Stramenopiles</taxon>
        <taxon>Ochrophyta</taxon>
        <taxon>Bacillariophyta</taxon>
        <taxon>Bacillariophyceae</taxon>
        <taxon>Bacillariophycidae</taxon>
        <taxon>Naviculales</taxon>
        <taxon>Naviculaceae</taxon>
        <taxon>Fistulifera</taxon>
    </lineage>
</organism>
<gene>
    <name evidence="10" type="ORF">FisN_4Lh055</name>
</gene>
<evidence type="ECO:0000313" key="10">
    <source>
        <dbReference type="EMBL" id="GAX24244.1"/>
    </source>
</evidence>
<name>A0A1Z5KD65_FISSO</name>